<dbReference type="InterPro" id="IPR012674">
    <property type="entry name" value="Calycin"/>
</dbReference>
<dbReference type="OMA" id="VAIRHYE"/>
<dbReference type="Gene3D" id="2.40.128.20">
    <property type="match status" value="1"/>
</dbReference>
<evidence type="ECO:0000256" key="2">
    <source>
        <dbReference type="RuleBase" id="RU003696"/>
    </source>
</evidence>
<evidence type="ECO:0000259" key="3">
    <source>
        <dbReference type="PROSITE" id="PS00214"/>
    </source>
</evidence>
<dbReference type="PROSITE" id="PS00214">
    <property type="entry name" value="FABP"/>
    <property type="match status" value="1"/>
</dbReference>
<name>S4RBH6_PETMA</name>
<organism evidence="4">
    <name type="scientific">Petromyzon marinus</name>
    <name type="common">Sea lamprey</name>
    <dbReference type="NCBI Taxonomy" id="7757"/>
    <lineage>
        <taxon>Eukaryota</taxon>
        <taxon>Metazoa</taxon>
        <taxon>Chordata</taxon>
        <taxon>Craniata</taxon>
        <taxon>Vertebrata</taxon>
        <taxon>Cyclostomata</taxon>
        <taxon>Hyperoartia</taxon>
        <taxon>Petromyzontiformes</taxon>
        <taxon>Petromyzontidae</taxon>
        <taxon>Petromyzon</taxon>
    </lineage>
</organism>
<proteinExistence type="inferred from homology"/>
<dbReference type="PANTHER" id="PTHR11955">
    <property type="entry name" value="FATTY ACID BINDING PROTEIN"/>
    <property type="match status" value="1"/>
</dbReference>
<evidence type="ECO:0000313" key="4">
    <source>
        <dbReference type="Ensembl" id="ENSPMAP00000002557.1"/>
    </source>
</evidence>
<accession>S4RBH6</accession>
<dbReference type="Ensembl" id="ENSPMAT00000002569.1">
    <property type="protein sequence ID" value="ENSPMAP00000002557.1"/>
    <property type="gene ID" value="ENSPMAG00000002338.1"/>
</dbReference>
<reference evidence="4" key="1">
    <citation type="submission" date="2025-08" db="UniProtKB">
        <authorList>
            <consortium name="Ensembl"/>
        </authorList>
    </citation>
    <scope>IDENTIFICATION</scope>
</reference>
<protein>
    <submittedName>
        <fullName evidence="4">Fatty acid binding protein 7, brain, a</fullName>
    </submittedName>
</protein>
<dbReference type="FunFam" id="2.40.128.20:FF:000001">
    <property type="entry name" value="Fatty acid-binding protein, adipocyte"/>
    <property type="match status" value="1"/>
</dbReference>
<dbReference type="InterPro" id="IPR000566">
    <property type="entry name" value="Lipocln_cytosolic_FA-bd_dom"/>
</dbReference>
<dbReference type="HOGENOM" id="CLU_113772_0_0_1"/>
<sequence length="131" mass="14853">MAEAYCGTWRLTNSVNFDSYMKAIGISFAVRKIGNMTKPIQEIISDGENVTIKNMSSFKNTEVVCKLGEEFKEMTADGREVQSVISMQGDKLVQVQKWDNKESILTRELKDGKLILTCRIGDVECVRTYEK</sequence>
<comment type="similarity">
    <text evidence="1 2">Belongs to the calycin superfamily. Fatty-acid binding protein (FABP) family.</text>
</comment>
<dbReference type="Pfam" id="PF00061">
    <property type="entry name" value="Lipocalin"/>
    <property type="match status" value="1"/>
</dbReference>
<dbReference type="AlphaFoldDB" id="S4RBH6"/>
<dbReference type="GeneTree" id="ENSGT00940000156713"/>
<dbReference type="InterPro" id="IPR031259">
    <property type="entry name" value="ILBP"/>
</dbReference>
<dbReference type="PRINTS" id="PR00178">
    <property type="entry name" value="FATTYACIDBP"/>
</dbReference>
<dbReference type="InterPro" id="IPR000463">
    <property type="entry name" value="Fatty_acid-bd"/>
</dbReference>
<dbReference type="STRING" id="7757.ENSPMAP00000002557"/>
<dbReference type="GO" id="GO:0008289">
    <property type="term" value="F:lipid binding"/>
    <property type="evidence" value="ECO:0007669"/>
    <property type="project" value="InterPro"/>
</dbReference>
<reference evidence="4" key="2">
    <citation type="submission" date="2025-09" db="UniProtKB">
        <authorList>
            <consortium name="Ensembl"/>
        </authorList>
    </citation>
    <scope>IDENTIFICATION</scope>
</reference>
<dbReference type="SUPFAM" id="SSF50814">
    <property type="entry name" value="Lipocalins"/>
    <property type="match status" value="1"/>
</dbReference>
<feature type="domain" description="Cytosolic fatty-acid binding proteins" evidence="3">
    <location>
        <begin position="7"/>
        <end position="24"/>
    </location>
</feature>
<evidence type="ECO:0000256" key="1">
    <source>
        <dbReference type="ARBA" id="ARBA00008390"/>
    </source>
</evidence>
<keyword evidence="2" id="KW-0813">Transport</keyword>